<protein>
    <submittedName>
        <fullName evidence="1">Uncharacterized protein</fullName>
    </submittedName>
</protein>
<dbReference type="EMBL" id="MLAW01000002">
    <property type="protein sequence ID" value="OJJ27246.1"/>
    <property type="molecule type" value="Genomic_DNA"/>
</dbReference>
<organism evidence="1 2">
    <name type="scientific">Roseofilum reptotaenium AO1-A</name>
    <dbReference type="NCBI Taxonomy" id="1925591"/>
    <lineage>
        <taxon>Bacteria</taxon>
        <taxon>Bacillati</taxon>
        <taxon>Cyanobacteriota</taxon>
        <taxon>Cyanophyceae</taxon>
        <taxon>Desertifilales</taxon>
        <taxon>Desertifilaceae</taxon>
        <taxon>Roseofilum</taxon>
    </lineage>
</organism>
<sequence>MSGHPPKSLWATFRGRQVCPENNQEIEKASFKQHLCTQSQPWKNDSSVRLTRFPRANRDKEWLRGLNDAFFLMEIVRNLLQSEDT</sequence>
<name>A0A1L9QX96_9CYAN</name>
<dbReference type="Proteomes" id="UP000183940">
    <property type="component" value="Unassembled WGS sequence"/>
</dbReference>
<evidence type="ECO:0000313" key="2">
    <source>
        <dbReference type="Proteomes" id="UP000183940"/>
    </source>
</evidence>
<proteinExistence type="predicted"/>
<evidence type="ECO:0000313" key="1">
    <source>
        <dbReference type="EMBL" id="OJJ27246.1"/>
    </source>
</evidence>
<reference evidence="1" key="1">
    <citation type="submission" date="2016-10" db="EMBL/GenBank/DDBJ databases">
        <title>CRISPR-Cas defence system in Roseofilum reptotaenium: evidence of a bacteriophage-cyanobacterium arms race in the coral black band disease.</title>
        <authorList>
            <person name="Buerger P."/>
            <person name="Wood-Charlson E.M."/>
            <person name="Weynberg K.D."/>
            <person name="Willis B."/>
            <person name="Van Oppen M.J."/>
        </authorList>
    </citation>
    <scope>NUCLEOTIDE SEQUENCE [LARGE SCALE GENOMIC DNA]</scope>
    <source>
        <strain evidence="1">AO1-A</strain>
    </source>
</reference>
<keyword evidence="2" id="KW-1185">Reference proteome</keyword>
<comment type="caution">
    <text evidence="1">The sequence shown here is derived from an EMBL/GenBank/DDBJ whole genome shotgun (WGS) entry which is preliminary data.</text>
</comment>
<accession>A0A1L9QX96</accession>
<dbReference type="AlphaFoldDB" id="A0A1L9QX96"/>
<gene>
    <name evidence="1" type="ORF">BI308_01805</name>
</gene>